<evidence type="ECO:0000256" key="6">
    <source>
        <dbReference type="ARBA" id="ARBA00022833"/>
    </source>
</evidence>
<dbReference type="OMA" id="FNSYAML"/>
<dbReference type="InterPro" id="IPR003871">
    <property type="entry name" value="RFA1B/D_OB_1st"/>
</dbReference>
<evidence type="ECO:0000259" key="11">
    <source>
        <dbReference type="Pfam" id="PF02721"/>
    </source>
</evidence>
<comment type="similarity">
    <text evidence="2 10">Belongs to the replication factor A protein 1 family.</text>
</comment>
<dbReference type="Gene3D" id="2.40.50.140">
    <property type="entry name" value="Nucleic acid-binding proteins"/>
    <property type="match status" value="3"/>
</dbReference>
<dbReference type="FunFam" id="2.40.50.140:FF:000090">
    <property type="entry name" value="Replication protein A subunit"/>
    <property type="match status" value="1"/>
</dbReference>
<dbReference type="EMBL" id="CP001324">
    <property type="protein sequence ID" value="ACO62427.1"/>
    <property type="molecule type" value="Genomic_DNA"/>
</dbReference>
<dbReference type="Proteomes" id="UP000002009">
    <property type="component" value="Chromosome 3"/>
</dbReference>
<evidence type="ECO:0000256" key="2">
    <source>
        <dbReference type="ARBA" id="ARBA00005690"/>
    </source>
</evidence>
<evidence type="ECO:0000313" key="14">
    <source>
        <dbReference type="EMBL" id="ACO62427.1"/>
    </source>
</evidence>
<dbReference type="CDD" id="cd04476">
    <property type="entry name" value="RPA1_DBD_C"/>
    <property type="match status" value="1"/>
</dbReference>
<keyword evidence="4 10" id="KW-0479">Metal-binding</keyword>
<comment type="subcellular location">
    <subcellularLocation>
        <location evidence="1 10">Nucleus</location>
    </subcellularLocation>
</comment>
<dbReference type="Pfam" id="PF02721">
    <property type="entry name" value="DUF223"/>
    <property type="match status" value="1"/>
</dbReference>
<keyword evidence="8" id="KW-0233">DNA recombination</keyword>
<dbReference type="GO" id="GO:0006281">
    <property type="term" value="P:DNA repair"/>
    <property type="evidence" value="ECO:0007669"/>
    <property type="project" value="InterPro"/>
</dbReference>
<dbReference type="CDD" id="cd04474">
    <property type="entry name" value="RPA1_DBD_A"/>
    <property type="match status" value="1"/>
</dbReference>
<evidence type="ECO:0000256" key="9">
    <source>
        <dbReference type="ARBA" id="ARBA00023242"/>
    </source>
</evidence>
<dbReference type="KEGG" id="mis:MICPUN_57417"/>
<proteinExistence type="inferred from homology"/>
<evidence type="ECO:0000256" key="8">
    <source>
        <dbReference type="ARBA" id="ARBA00023172"/>
    </source>
</evidence>
<dbReference type="STRING" id="296587.C1E2Z2"/>
<evidence type="ECO:0000256" key="5">
    <source>
        <dbReference type="ARBA" id="ARBA00022771"/>
    </source>
</evidence>
<dbReference type="GO" id="GO:0006260">
    <property type="term" value="P:DNA replication"/>
    <property type="evidence" value="ECO:0007669"/>
    <property type="project" value="UniProtKB-KW"/>
</dbReference>
<dbReference type="Pfam" id="PF08646">
    <property type="entry name" value="Rep_fac-A_C"/>
    <property type="match status" value="1"/>
</dbReference>
<evidence type="ECO:0000256" key="1">
    <source>
        <dbReference type="ARBA" id="ARBA00004123"/>
    </source>
</evidence>
<organism evidence="14 15">
    <name type="scientific">Micromonas commoda (strain RCC299 / NOUM17 / CCMP2709)</name>
    <name type="common">Picoplanktonic green alga</name>
    <dbReference type="NCBI Taxonomy" id="296587"/>
    <lineage>
        <taxon>Eukaryota</taxon>
        <taxon>Viridiplantae</taxon>
        <taxon>Chlorophyta</taxon>
        <taxon>Mamiellophyceae</taxon>
        <taxon>Mamiellales</taxon>
        <taxon>Mamiellaceae</taxon>
        <taxon>Micromonas</taxon>
    </lineage>
</organism>
<keyword evidence="9 10" id="KW-0539">Nucleus</keyword>
<keyword evidence="7 10" id="KW-0238">DNA-binding</keyword>
<dbReference type="CDD" id="cd04475">
    <property type="entry name" value="RPA1_DBD_B"/>
    <property type="match status" value="1"/>
</dbReference>
<dbReference type="FunFam" id="2.40.50.140:FF:000064">
    <property type="entry name" value="Replication protein A subunit"/>
    <property type="match status" value="1"/>
</dbReference>
<evidence type="ECO:0000256" key="7">
    <source>
        <dbReference type="ARBA" id="ARBA00023125"/>
    </source>
</evidence>
<gene>
    <name evidence="14" type="ORF">MICPUN_57417</name>
</gene>
<evidence type="ECO:0000256" key="3">
    <source>
        <dbReference type="ARBA" id="ARBA00022705"/>
    </source>
</evidence>
<sequence>MFRDKLMNEVKPHAVLKLTDVSYDKTRAVVNKFEIVGSLPEEYVKAMDPVTPAPVKKEAAAMPTSSGKKHLAINALNPYMGTWTVKAKLAVKGNIRTFRNARGESSVCTLEFCDAEGTAIQATLWKDAIAKYDSILEVGKVYYVSKGSLRPANKKYSSVNNEYEMSLDGRCEIELCADGDADVDKMQRAYDLCKIDQLARKIGGRGTVDILAVVTAVGDLGSIKRKSDGGELQRRDLTLLDETKRTVTCTLWNSLAVEQGESLKNMVAPVVAIRGVRVSDYNGVSVSTLARSELVLEPASADIATKTAALRAWYDADGATAETVAAGEGLASARRAGDGSGRSLTERTTFNALQPAIVPAATEPPAIGVVGHSTIVLIKPDQAMYYASNPEEGNNKKVVPTAEGKWEDPATGKVYDECAYRYIVRMKMSDASGGGWINVFHEQAVEMLGIGAGELHELKTNNPAAYERKIKAAQFSSWNVMVKAKTEEYQGESRRRLTVMKCQKPDYAAESRNLLKLMGIAQPVA</sequence>
<dbReference type="GO" id="GO:0005634">
    <property type="term" value="C:nucleus"/>
    <property type="evidence" value="ECO:0007669"/>
    <property type="project" value="UniProtKB-SubCell"/>
</dbReference>
<accession>C1E2Z2</accession>
<dbReference type="Pfam" id="PF16900">
    <property type="entry name" value="REPA_OB_2"/>
    <property type="match status" value="1"/>
</dbReference>
<dbReference type="FunCoup" id="C1E2Z2">
    <property type="interactions" value="450"/>
</dbReference>
<name>C1E2Z2_MICCC</name>
<dbReference type="eggNOG" id="KOG0851">
    <property type="taxonomic scope" value="Eukaryota"/>
</dbReference>
<keyword evidence="5 10" id="KW-0863">Zinc-finger</keyword>
<dbReference type="GO" id="GO:0003677">
    <property type="term" value="F:DNA binding"/>
    <property type="evidence" value="ECO:0007669"/>
    <property type="project" value="UniProtKB-KW"/>
</dbReference>
<dbReference type="AlphaFoldDB" id="C1E2Z2"/>
<dbReference type="PANTHER" id="PTHR47165">
    <property type="entry name" value="OS03G0429900 PROTEIN"/>
    <property type="match status" value="1"/>
</dbReference>
<protein>
    <recommendedName>
        <fullName evidence="10">Replication protein A subunit</fullName>
    </recommendedName>
</protein>
<feature type="domain" description="Replication protein A OB" evidence="13">
    <location>
        <begin position="206"/>
        <end position="295"/>
    </location>
</feature>
<dbReference type="PANTHER" id="PTHR47165:SF4">
    <property type="entry name" value="OS03G0429900 PROTEIN"/>
    <property type="match status" value="1"/>
</dbReference>
<dbReference type="GO" id="GO:0006310">
    <property type="term" value="P:DNA recombination"/>
    <property type="evidence" value="ECO:0007669"/>
    <property type="project" value="UniProtKB-KW"/>
</dbReference>
<comment type="function">
    <text evidence="10">Component of the replication protein A complex (RPA) required for DNA recombination, repair and replication. The activity of RPA is mediated by single-stranded DNA binding and protein interactions. Probably involved in repair of double-strand DNA breaks (DSBs) induced by genotoxic stresses.</text>
</comment>
<evidence type="ECO:0000313" key="15">
    <source>
        <dbReference type="Proteomes" id="UP000002009"/>
    </source>
</evidence>
<keyword evidence="3 10" id="KW-0235">DNA replication</keyword>
<dbReference type="OrthoDB" id="1751331at2759"/>
<dbReference type="InterPro" id="IPR012340">
    <property type="entry name" value="NA-bd_OB-fold"/>
</dbReference>
<evidence type="ECO:0000256" key="10">
    <source>
        <dbReference type="RuleBase" id="RU364130"/>
    </source>
</evidence>
<evidence type="ECO:0000259" key="12">
    <source>
        <dbReference type="Pfam" id="PF08646"/>
    </source>
</evidence>
<feature type="domain" description="Replication factor A C-terminal" evidence="12">
    <location>
        <begin position="373"/>
        <end position="514"/>
    </location>
</feature>
<keyword evidence="6 10" id="KW-0862">Zinc</keyword>
<reference evidence="14 15" key="1">
    <citation type="journal article" date="2009" name="Science">
        <title>Green evolution and dynamic adaptations revealed by genomes of the marine picoeukaryotes Micromonas.</title>
        <authorList>
            <person name="Worden A.Z."/>
            <person name="Lee J.H."/>
            <person name="Mock T."/>
            <person name="Rouze P."/>
            <person name="Simmons M.P."/>
            <person name="Aerts A.L."/>
            <person name="Allen A.E."/>
            <person name="Cuvelier M.L."/>
            <person name="Derelle E."/>
            <person name="Everett M.V."/>
            <person name="Foulon E."/>
            <person name="Grimwood J."/>
            <person name="Gundlach H."/>
            <person name="Henrissat B."/>
            <person name="Napoli C."/>
            <person name="McDonald S.M."/>
            <person name="Parker M.S."/>
            <person name="Rombauts S."/>
            <person name="Salamov A."/>
            <person name="Von Dassow P."/>
            <person name="Badger J.H."/>
            <person name="Coutinho P.M."/>
            <person name="Demir E."/>
            <person name="Dubchak I."/>
            <person name="Gentemann C."/>
            <person name="Eikrem W."/>
            <person name="Gready J.E."/>
            <person name="John U."/>
            <person name="Lanier W."/>
            <person name="Lindquist E.A."/>
            <person name="Lucas S."/>
            <person name="Mayer K.F."/>
            <person name="Moreau H."/>
            <person name="Not F."/>
            <person name="Otillar R."/>
            <person name="Panaud O."/>
            <person name="Pangilinan J."/>
            <person name="Paulsen I."/>
            <person name="Piegu B."/>
            <person name="Poliakov A."/>
            <person name="Robbens S."/>
            <person name="Schmutz J."/>
            <person name="Toulza E."/>
            <person name="Wyss T."/>
            <person name="Zelensky A."/>
            <person name="Zhou K."/>
            <person name="Armbrust E.V."/>
            <person name="Bhattacharya D."/>
            <person name="Goodenough U.W."/>
            <person name="Van de Peer Y."/>
            <person name="Grigoriev I.V."/>
        </authorList>
    </citation>
    <scope>NUCLEOTIDE SEQUENCE [LARGE SCALE GENOMIC DNA]</scope>
    <source>
        <strain evidence="15">RCC299 / NOUM17</strain>
    </source>
</reference>
<dbReference type="RefSeq" id="XP_002501169.1">
    <property type="nucleotide sequence ID" value="XM_002501123.1"/>
</dbReference>
<evidence type="ECO:0000256" key="4">
    <source>
        <dbReference type="ARBA" id="ARBA00022723"/>
    </source>
</evidence>
<evidence type="ECO:0000259" key="13">
    <source>
        <dbReference type="Pfam" id="PF16900"/>
    </source>
</evidence>
<dbReference type="NCBIfam" id="TIGR00617">
    <property type="entry name" value="rpa1"/>
    <property type="match status" value="1"/>
</dbReference>
<dbReference type="InterPro" id="IPR031657">
    <property type="entry name" value="REPA_OB_2"/>
</dbReference>
<feature type="domain" description="Replication protein A 70 kDa DNA-binding subunit B/D first OB fold" evidence="11">
    <location>
        <begin position="71"/>
        <end position="167"/>
    </location>
</feature>
<dbReference type="SUPFAM" id="SSF50249">
    <property type="entry name" value="Nucleic acid-binding proteins"/>
    <property type="match status" value="3"/>
</dbReference>
<dbReference type="InParanoid" id="C1E2Z2"/>
<dbReference type="InterPro" id="IPR047192">
    <property type="entry name" value="Euk_RPA1_DBD_C"/>
</dbReference>
<dbReference type="GO" id="GO:0008270">
    <property type="term" value="F:zinc ion binding"/>
    <property type="evidence" value="ECO:0007669"/>
    <property type="project" value="UniProtKB-KW"/>
</dbReference>
<dbReference type="GeneID" id="8242358"/>
<keyword evidence="15" id="KW-1185">Reference proteome</keyword>
<comment type="subunit">
    <text evidence="10">Heterotrimer of RPA1, RPA2 and RPA3 (canonical replication protein A complex).</text>
</comment>
<dbReference type="InterPro" id="IPR013955">
    <property type="entry name" value="Rep_factor-A_C"/>
</dbReference>
<dbReference type="InterPro" id="IPR004591">
    <property type="entry name" value="Rfa1"/>
</dbReference>
<dbReference type="FunFam" id="2.40.50.140:FF:000041">
    <property type="entry name" value="Replication protein A subunit"/>
    <property type="match status" value="1"/>
</dbReference>